<sequence length="240" mass="26766">MNVLITGGASGLGEAITRLIASKPEFKIYFTYANSKDRALKIEENFSNVTSIKCDFNVDEEVNRLVDSLPNLDIDILINNAYNGQFLDSYFHKTNENDFLGSFRVNILPTIKITQASISIFRKKKFGKIITVLTAALVNNPPIGSSIYVANKAYLMQLSKIWATENIKFNICANTVSPAFMLTKFTESIDDRIVEQIVATHPLKRLLTTNEVAESVLFLINSNQHVNGIDLLINSGVNIK</sequence>
<accession>A0A4U1C1Z3</accession>
<name>A0A4U1C1Z3_9SPHI</name>
<dbReference type="RefSeq" id="WP_136877349.1">
    <property type="nucleotide sequence ID" value="NZ_SWBO01000006.1"/>
</dbReference>
<keyword evidence="3" id="KW-1185">Reference proteome</keyword>
<evidence type="ECO:0000313" key="2">
    <source>
        <dbReference type="EMBL" id="TKB99656.1"/>
    </source>
</evidence>
<dbReference type="Gene3D" id="3.40.50.720">
    <property type="entry name" value="NAD(P)-binding Rossmann-like Domain"/>
    <property type="match status" value="1"/>
</dbReference>
<protein>
    <submittedName>
        <fullName evidence="2">SDR family oxidoreductase</fullName>
    </submittedName>
</protein>
<dbReference type="AlphaFoldDB" id="A0A4U1C1Z3"/>
<dbReference type="CDD" id="cd05233">
    <property type="entry name" value="SDR_c"/>
    <property type="match status" value="1"/>
</dbReference>
<dbReference type="PRINTS" id="PR00081">
    <property type="entry name" value="GDHRDH"/>
</dbReference>
<comment type="caution">
    <text evidence="2">The sequence shown here is derived from an EMBL/GenBank/DDBJ whole genome shotgun (WGS) entry which is preliminary data.</text>
</comment>
<proteinExistence type="inferred from homology"/>
<gene>
    <name evidence="2" type="ORF">FA045_12170</name>
</gene>
<organism evidence="2 3">
    <name type="scientific">Pedobacter cryotolerans</name>
    <dbReference type="NCBI Taxonomy" id="2571270"/>
    <lineage>
        <taxon>Bacteria</taxon>
        <taxon>Pseudomonadati</taxon>
        <taxon>Bacteroidota</taxon>
        <taxon>Sphingobacteriia</taxon>
        <taxon>Sphingobacteriales</taxon>
        <taxon>Sphingobacteriaceae</taxon>
        <taxon>Pedobacter</taxon>
    </lineage>
</organism>
<evidence type="ECO:0000256" key="1">
    <source>
        <dbReference type="ARBA" id="ARBA00006484"/>
    </source>
</evidence>
<dbReference type="InterPro" id="IPR036291">
    <property type="entry name" value="NAD(P)-bd_dom_sf"/>
</dbReference>
<reference evidence="2 3" key="1">
    <citation type="submission" date="2019-04" db="EMBL/GenBank/DDBJ databases">
        <title>Pedobacter sp. AR-2-6 sp. nov., isolated from Arctic soil.</title>
        <authorList>
            <person name="Dahal R.H."/>
            <person name="Kim D.-U."/>
        </authorList>
    </citation>
    <scope>NUCLEOTIDE SEQUENCE [LARGE SCALE GENOMIC DNA]</scope>
    <source>
        <strain evidence="2 3">AR-2-6</strain>
    </source>
</reference>
<dbReference type="InterPro" id="IPR050259">
    <property type="entry name" value="SDR"/>
</dbReference>
<dbReference type="Proteomes" id="UP000310477">
    <property type="component" value="Unassembled WGS sequence"/>
</dbReference>
<evidence type="ECO:0000313" key="3">
    <source>
        <dbReference type="Proteomes" id="UP000310477"/>
    </source>
</evidence>
<dbReference type="InterPro" id="IPR002347">
    <property type="entry name" value="SDR_fam"/>
</dbReference>
<comment type="similarity">
    <text evidence="1">Belongs to the short-chain dehydrogenases/reductases (SDR) family.</text>
</comment>
<dbReference type="PANTHER" id="PTHR42879:SF2">
    <property type="entry name" value="3-OXOACYL-[ACYL-CARRIER-PROTEIN] REDUCTASE FABG"/>
    <property type="match status" value="1"/>
</dbReference>
<dbReference type="SUPFAM" id="SSF51735">
    <property type="entry name" value="NAD(P)-binding Rossmann-fold domains"/>
    <property type="match status" value="1"/>
</dbReference>
<dbReference type="OrthoDB" id="1235794at2"/>
<dbReference type="PANTHER" id="PTHR42879">
    <property type="entry name" value="3-OXOACYL-(ACYL-CARRIER-PROTEIN) REDUCTASE"/>
    <property type="match status" value="1"/>
</dbReference>
<dbReference type="Pfam" id="PF13561">
    <property type="entry name" value="adh_short_C2"/>
    <property type="match status" value="1"/>
</dbReference>
<dbReference type="EMBL" id="SWBO01000006">
    <property type="protein sequence ID" value="TKB99656.1"/>
    <property type="molecule type" value="Genomic_DNA"/>
</dbReference>